<name>A0A2Z5G760_9BACT</name>
<dbReference type="InterPro" id="IPR036822">
    <property type="entry name" value="CutC-like_dom_sf"/>
</dbReference>
<dbReference type="SUPFAM" id="SSF110395">
    <property type="entry name" value="CutC-like"/>
    <property type="match status" value="1"/>
</dbReference>
<evidence type="ECO:0000256" key="2">
    <source>
        <dbReference type="HAMAP-Rule" id="MF_00795"/>
    </source>
</evidence>
<dbReference type="PANTHER" id="PTHR12598">
    <property type="entry name" value="COPPER HOMEOSTASIS PROTEIN CUTC"/>
    <property type="match status" value="1"/>
</dbReference>
<dbReference type="GO" id="GO:0005737">
    <property type="term" value="C:cytoplasm"/>
    <property type="evidence" value="ECO:0007669"/>
    <property type="project" value="UniProtKB-SubCell"/>
</dbReference>
<comment type="caution">
    <text evidence="2">Once thought to be involved in copper homeostasis, experiments in E.coli have shown this is not the case.</text>
</comment>
<keyword evidence="4" id="KW-1185">Reference proteome</keyword>
<dbReference type="PANTHER" id="PTHR12598:SF0">
    <property type="entry name" value="COPPER HOMEOSTASIS PROTEIN CUTC HOMOLOG"/>
    <property type="match status" value="1"/>
</dbReference>
<dbReference type="InterPro" id="IPR005627">
    <property type="entry name" value="CutC-like"/>
</dbReference>
<dbReference type="EMBL" id="CP030840">
    <property type="protein sequence ID" value="AXC14637.1"/>
    <property type="molecule type" value="Genomic_DNA"/>
</dbReference>
<comment type="similarity">
    <text evidence="1 2">Belongs to the CutC family.</text>
</comment>
<dbReference type="HAMAP" id="MF_00795">
    <property type="entry name" value="CutC"/>
    <property type="match status" value="1"/>
</dbReference>
<protein>
    <recommendedName>
        <fullName evidence="2">PF03932 family protein CutC</fullName>
    </recommendedName>
</protein>
<evidence type="ECO:0000313" key="4">
    <source>
        <dbReference type="Proteomes" id="UP000253606"/>
    </source>
</evidence>
<reference evidence="3 4" key="1">
    <citation type="journal article" date="2018" name="Front. Microbiol.">
        <title>Hydrolytic Capabilities as a Key to Environmental Success: Chitinolytic and Cellulolytic Acidobacteria From Acidic Sub-arctic Soils and Boreal Peatlands.</title>
        <authorList>
            <person name="Belova S.E."/>
            <person name="Ravin N.V."/>
            <person name="Pankratov T.A."/>
            <person name="Rakitin A.L."/>
            <person name="Ivanova A.A."/>
            <person name="Beletsky A.V."/>
            <person name="Mardanov A.V."/>
            <person name="Sinninghe Damste J.S."/>
            <person name="Dedysh S.N."/>
        </authorList>
    </citation>
    <scope>NUCLEOTIDE SEQUENCE [LARGE SCALE GENOMIC DNA]</scope>
    <source>
        <strain evidence="3 4">SBC82</strain>
    </source>
</reference>
<dbReference type="FunFam" id="3.20.20.380:FF:000001">
    <property type="entry name" value="Copper homeostasis protein CutC"/>
    <property type="match status" value="1"/>
</dbReference>
<dbReference type="GO" id="GO:0005507">
    <property type="term" value="F:copper ion binding"/>
    <property type="evidence" value="ECO:0007669"/>
    <property type="project" value="TreeGrafter"/>
</dbReference>
<dbReference type="AlphaFoldDB" id="A0A2Z5G760"/>
<keyword evidence="2" id="KW-0963">Cytoplasm</keyword>
<comment type="subcellular location">
    <subcellularLocation>
        <location evidence="2">Cytoplasm</location>
    </subcellularLocation>
</comment>
<evidence type="ECO:0000256" key="1">
    <source>
        <dbReference type="ARBA" id="ARBA00007768"/>
    </source>
</evidence>
<organism evidence="3 4">
    <name type="scientific">Acidisarcina polymorpha</name>
    <dbReference type="NCBI Taxonomy" id="2211140"/>
    <lineage>
        <taxon>Bacteria</taxon>
        <taxon>Pseudomonadati</taxon>
        <taxon>Acidobacteriota</taxon>
        <taxon>Terriglobia</taxon>
        <taxon>Terriglobales</taxon>
        <taxon>Acidobacteriaceae</taxon>
        <taxon>Acidisarcina</taxon>
    </lineage>
</organism>
<dbReference type="Proteomes" id="UP000253606">
    <property type="component" value="Chromosome"/>
</dbReference>
<accession>A0A2Z5G760</accession>
<dbReference type="Pfam" id="PF03932">
    <property type="entry name" value="CutC"/>
    <property type="match status" value="1"/>
</dbReference>
<dbReference type="Gene3D" id="3.20.20.380">
    <property type="entry name" value="Copper homeostasis (CutC) domain"/>
    <property type="match status" value="1"/>
</dbReference>
<sequence>MDSVDSARAAEHGGAQRVELCSDLAEGGISPSAGLIDGVRAALDIPLFVMVRPRAGDFQYSADEFKIMRKDIAVAKEYGADGVVLGLLKADGTIDVERTGELVALARPMQVTFHRAIDLVAEIEEALQQVIASGVDRVLTSGGKKSAVAALGCLTRLVAQAKGKIAVMVCGGIRKGNVEQIARATDATEFHSSPRVKLLTGQMPILNLGTPGIDEWSRYVVSSEDVRAMRTVMDRLEAGVSSATDLSSFIER</sequence>
<evidence type="ECO:0000313" key="3">
    <source>
        <dbReference type="EMBL" id="AXC14637.1"/>
    </source>
</evidence>
<dbReference type="KEGG" id="abas:ACPOL_5389"/>
<proteinExistence type="inferred from homology"/>
<gene>
    <name evidence="2" type="primary">cutC</name>
    <name evidence="3" type="ORF">ACPOL_5389</name>
</gene>